<name>A0ABY4HDB5_9BACI</name>
<dbReference type="CDD" id="cd03416">
    <property type="entry name" value="CbiX_SirB_N"/>
    <property type="match status" value="1"/>
</dbReference>
<evidence type="ECO:0000313" key="4">
    <source>
        <dbReference type="Proteomes" id="UP000830326"/>
    </source>
</evidence>
<reference evidence="3" key="1">
    <citation type="submission" date="2022-04" db="EMBL/GenBank/DDBJ databases">
        <title>Halobacillus sp. isolated from saltern.</title>
        <authorList>
            <person name="Won M."/>
            <person name="Lee C.-M."/>
            <person name="Woen H.-Y."/>
            <person name="Kwon S.-W."/>
        </authorList>
    </citation>
    <scope>NUCLEOTIDE SEQUENCE</scope>
    <source>
        <strain evidence="3">SSHM10-5</strain>
    </source>
</reference>
<dbReference type="InterPro" id="IPR050963">
    <property type="entry name" value="Sirohydro_Cobaltochel/CbiX"/>
</dbReference>
<protein>
    <submittedName>
        <fullName evidence="3">Sirohydrochlorin chelatase</fullName>
    </submittedName>
</protein>
<evidence type="ECO:0000313" key="3">
    <source>
        <dbReference type="EMBL" id="UOR12801.1"/>
    </source>
</evidence>
<proteinExistence type="predicted"/>
<dbReference type="Proteomes" id="UP000830326">
    <property type="component" value="Chromosome"/>
</dbReference>
<sequence>MQAVLYVSHGSRVEKARKEAVSLIQSVQERIDVPLQETCFLELAEPDMAQGIKNLVERGATRVAIIPVLLLSAGHYYTDIPEEINRAKLRHPHIHFVYGRTIGIQDRVIDILVQRVQETKVVRHSDANILLVGRGSRHSETKESMEQIAHKLCSKMDVANVNVSYLAACSPSFDEGLQTSLKEGWSQTFVIPYLWFTGLLMRSMQDKINGMQEKSQQVVLCQYLGNHPIMIDALTDRVHEALQNEHSLSQ</sequence>
<evidence type="ECO:0000256" key="1">
    <source>
        <dbReference type="ARBA" id="ARBA00022723"/>
    </source>
</evidence>
<organism evidence="3 4">
    <name type="scientific">Halobacillus amylolyticus</name>
    <dbReference type="NCBI Taxonomy" id="2932259"/>
    <lineage>
        <taxon>Bacteria</taxon>
        <taxon>Bacillati</taxon>
        <taxon>Bacillota</taxon>
        <taxon>Bacilli</taxon>
        <taxon>Bacillales</taxon>
        <taxon>Bacillaceae</taxon>
        <taxon>Halobacillus</taxon>
    </lineage>
</organism>
<dbReference type="CDD" id="cd03414">
    <property type="entry name" value="CbiX_SirB_C"/>
    <property type="match status" value="1"/>
</dbReference>
<keyword evidence="2" id="KW-0456">Lyase</keyword>
<gene>
    <name evidence="3" type="ORF">MUO15_04605</name>
</gene>
<dbReference type="PANTHER" id="PTHR33542:SF3">
    <property type="entry name" value="SIROHYDROCHLORIN FERROCHELATASE, CHLOROPLASTIC"/>
    <property type="match status" value="1"/>
</dbReference>
<dbReference type="InterPro" id="IPR002762">
    <property type="entry name" value="CbiX-like"/>
</dbReference>
<dbReference type="RefSeq" id="WP_245033854.1">
    <property type="nucleotide sequence ID" value="NZ_CP095075.1"/>
</dbReference>
<dbReference type="SUPFAM" id="SSF53800">
    <property type="entry name" value="Chelatase"/>
    <property type="match status" value="1"/>
</dbReference>
<keyword evidence="1" id="KW-0479">Metal-binding</keyword>
<keyword evidence="4" id="KW-1185">Reference proteome</keyword>
<evidence type="ECO:0000256" key="2">
    <source>
        <dbReference type="ARBA" id="ARBA00023239"/>
    </source>
</evidence>
<dbReference type="PANTHER" id="PTHR33542">
    <property type="entry name" value="SIROHYDROCHLORIN FERROCHELATASE, CHLOROPLASTIC"/>
    <property type="match status" value="1"/>
</dbReference>
<accession>A0ABY4HDB5</accession>
<dbReference type="EMBL" id="CP095075">
    <property type="protein sequence ID" value="UOR12801.1"/>
    <property type="molecule type" value="Genomic_DNA"/>
</dbReference>
<dbReference type="Gene3D" id="3.40.50.1400">
    <property type="match status" value="2"/>
</dbReference>
<dbReference type="Pfam" id="PF01903">
    <property type="entry name" value="CbiX"/>
    <property type="match status" value="2"/>
</dbReference>